<name>A0A8S5QW29_9CAUD</name>
<accession>A0A8S5QW29</accession>
<reference evidence="1" key="1">
    <citation type="journal article" date="2021" name="Proc. Natl. Acad. Sci. U.S.A.">
        <title>A Catalog of Tens of Thousands of Viruses from Human Metagenomes Reveals Hidden Associations with Chronic Diseases.</title>
        <authorList>
            <person name="Tisza M.J."/>
            <person name="Buck C.B."/>
        </authorList>
    </citation>
    <scope>NUCLEOTIDE SEQUENCE</scope>
    <source>
        <strain evidence="1">Ct2wG4</strain>
    </source>
</reference>
<dbReference type="EMBL" id="BK015754">
    <property type="protein sequence ID" value="DAE23495.1"/>
    <property type="molecule type" value="Genomic_DNA"/>
</dbReference>
<sequence>MAQLFNLPTVSSIQSHYPASLSSFSSIADCTILRA</sequence>
<evidence type="ECO:0000313" key="1">
    <source>
        <dbReference type="EMBL" id="DAE23495.1"/>
    </source>
</evidence>
<organism evidence="1">
    <name type="scientific">Siphoviridae sp. ct2wG4</name>
    <dbReference type="NCBI Taxonomy" id="2826278"/>
    <lineage>
        <taxon>Viruses</taxon>
        <taxon>Duplodnaviria</taxon>
        <taxon>Heunggongvirae</taxon>
        <taxon>Uroviricota</taxon>
        <taxon>Caudoviricetes</taxon>
    </lineage>
</organism>
<protein>
    <submittedName>
        <fullName evidence="1">Uncharacterized protein</fullName>
    </submittedName>
</protein>
<proteinExistence type="predicted"/>